<feature type="domain" description="4Fe-4S ferredoxin-type" evidence="5">
    <location>
        <begin position="190"/>
        <end position="219"/>
    </location>
</feature>
<dbReference type="RefSeq" id="WP_059032171.1">
    <property type="nucleotide sequence ID" value="NZ_BSDN01000003.1"/>
</dbReference>
<dbReference type="PANTHER" id="PTHR43687">
    <property type="entry name" value="ADENYLYLSULFATE REDUCTASE, BETA SUBUNIT"/>
    <property type="match status" value="1"/>
</dbReference>
<dbReference type="PROSITE" id="PS51379">
    <property type="entry name" value="4FE4S_FER_2"/>
    <property type="match status" value="2"/>
</dbReference>
<dbReference type="Gene3D" id="3.30.70.20">
    <property type="match status" value="1"/>
</dbReference>
<dbReference type="Pfam" id="PF12838">
    <property type="entry name" value="Fer4_7"/>
    <property type="match status" value="1"/>
</dbReference>
<dbReference type="InterPro" id="IPR050572">
    <property type="entry name" value="Fe-S_Ferredoxin"/>
</dbReference>
<feature type="domain" description="4Fe-4S ferredoxin-type" evidence="5">
    <location>
        <begin position="220"/>
        <end position="248"/>
    </location>
</feature>
<dbReference type="STRING" id="224999.GCA_001485475_00915"/>
<evidence type="ECO:0000256" key="3">
    <source>
        <dbReference type="ARBA" id="ARBA00023004"/>
    </source>
</evidence>
<evidence type="ECO:0000259" key="5">
    <source>
        <dbReference type="PROSITE" id="PS51379"/>
    </source>
</evidence>
<dbReference type="PROSITE" id="PS00198">
    <property type="entry name" value="4FE4S_FER_1"/>
    <property type="match status" value="1"/>
</dbReference>
<keyword evidence="2" id="KW-0479">Metal-binding</keyword>
<dbReference type="InterPro" id="IPR017896">
    <property type="entry name" value="4Fe4S_Fe-S-bd"/>
</dbReference>
<keyword evidence="1" id="KW-0004">4Fe-4S</keyword>
<accession>A0A0U9HE24</accession>
<dbReference type="AlphaFoldDB" id="A0A0U9HE24"/>
<reference evidence="6" key="1">
    <citation type="journal article" date="2016" name="Genome Announc.">
        <title>Draft Genome Sequence of the Syntrophic Lactate-Degrading Bacterium Tepidanaerobacter syntrophicus JLT.</title>
        <authorList>
            <person name="Matsuura N."/>
            <person name="Ohashi A."/>
            <person name="Tourlousse D.M."/>
            <person name="Sekiguchi Y."/>
        </authorList>
    </citation>
    <scope>NUCLEOTIDE SEQUENCE [LARGE SCALE GENOMIC DNA]</scope>
    <source>
        <strain evidence="6">JL</strain>
    </source>
</reference>
<dbReference type="GO" id="GO:0051539">
    <property type="term" value="F:4 iron, 4 sulfur cluster binding"/>
    <property type="evidence" value="ECO:0007669"/>
    <property type="project" value="UniProtKB-KW"/>
</dbReference>
<dbReference type="GO" id="GO:0046872">
    <property type="term" value="F:metal ion binding"/>
    <property type="evidence" value="ECO:0007669"/>
    <property type="project" value="UniProtKB-KW"/>
</dbReference>
<dbReference type="PANTHER" id="PTHR43687:SF1">
    <property type="entry name" value="FERREDOXIN III"/>
    <property type="match status" value="1"/>
</dbReference>
<dbReference type="InterPro" id="IPR017900">
    <property type="entry name" value="4Fe4S_Fe_S_CS"/>
</dbReference>
<dbReference type="Pfam" id="PF04015">
    <property type="entry name" value="DUF362"/>
    <property type="match status" value="1"/>
</dbReference>
<evidence type="ECO:0000256" key="2">
    <source>
        <dbReference type="ARBA" id="ARBA00022723"/>
    </source>
</evidence>
<protein>
    <recommendedName>
        <fullName evidence="5">4Fe-4S ferredoxin-type domain-containing protein</fullName>
    </recommendedName>
</protein>
<keyword evidence="3" id="KW-0408">Iron</keyword>
<proteinExistence type="predicted"/>
<evidence type="ECO:0000313" key="6">
    <source>
        <dbReference type="EMBL" id="GAQ24906.1"/>
    </source>
</evidence>
<dbReference type="Proteomes" id="UP000062160">
    <property type="component" value="Unassembled WGS sequence"/>
</dbReference>
<evidence type="ECO:0000256" key="4">
    <source>
        <dbReference type="ARBA" id="ARBA00023014"/>
    </source>
</evidence>
<dbReference type="OrthoDB" id="9781559at2"/>
<sequence>MKTKIYFADARVKTYDYKNSFVAKFEQILNMIDFKEFINEGDYVAVKTHFGSQGAHRIVRPIFLRKVVDKIKEVNGKPFVTDTVRIPGLEYLDVANMEGLNHLSVGAPVILADGIFGRDQVKVKSGPFLNEIGVASAIYYAPAMVVVSHCKGHVESGFGGAIKNLGMGGISCKAPCSEAERGRIHITENKRIEWVESKCIRCMHCVDVCPHHAIDLIDNKIVINDEKCTKCGRCTRVCEQKALFIPDKNEDFQARLAESAHAVVSTFKKGRILYINFITEVQPECDCMPLADTPIVQDQGVMVSFDPVAIDQATIDMINGAQPLPQSKAADKDVKYGEPILKAVTGKDAQLHIDAAYKLGMGNKEYEFITIDEKEESEKVEPDTKG</sequence>
<evidence type="ECO:0000313" key="7">
    <source>
        <dbReference type="Proteomes" id="UP000062160"/>
    </source>
</evidence>
<dbReference type="SUPFAM" id="SSF54862">
    <property type="entry name" value="4Fe-4S ferredoxins"/>
    <property type="match status" value="1"/>
</dbReference>
<dbReference type="InterPro" id="IPR007160">
    <property type="entry name" value="DUF362"/>
</dbReference>
<gene>
    <name evidence="6" type="ORF">TSYNT_6290</name>
</gene>
<keyword evidence="4" id="KW-0411">Iron-sulfur</keyword>
<name>A0A0U9HE24_9FIRM</name>
<dbReference type="EMBL" id="DF977000">
    <property type="protein sequence ID" value="GAQ24906.1"/>
    <property type="molecule type" value="Genomic_DNA"/>
</dbReference>
<keyword evidence="7" id="KW-1185">Reference proteome</keyword>
<organism evidence="6">
    <name type="scientific">Tepidanaerobacter syntrophicus</name>
    <dbReference type="NCBI Taxonomy" id="224999"/>
    <lineage>
        <taxon>Bacteria</taxon>
        <taxon>Bacillati</taxon>
        <taxon>Bacillota</taxon>
        <taxon>Clostridia</taxon>
        <taxon>Thermosediminibacterales</taxon>
        <taxon>Tepidanaerobacteraceae</taxon>
        <taxon>Tepidanaerobacter</taxon>
    </lineage>
</organism>
<evidence type="ECO:0000256" key="1">
    <source>
        <dbReference type="ARBA" id="ARBA00022485"/>
    </source>
</evidence>